<dbReference type="Pfam" id="PF13378">
    <property type="entry name" value="MR_MLE_C"/>
    <property type="match status" value="1"/>
</dbReference>
<dbReference type="Proteomes" id="UP001500383">
    <property type="component" value="Unassembled WGS sequence"/>
</dbReference>
<keyword evidence="7" id="KW-0464">Manganese</keyword>
<keyword evidence="4" id="KW-0474">Menaquinone biosynthesis</keyword>
<dbReference type="PANTHER" id="PTHR48073:SF2">
    <property type="entry name" value="O-SUCCINYLBENZOATE SYNTHASE"/>
    <property type="match status" value="1"/>
</dbReference>
<evidence type="ECO:0000256" key="1">
    <source>
        <dbReference type="ARBA" id="ARBA00001936"/>
    </source>
</evidence>
<evidence type="ECO:0000313" key="11">
    <source>
        <dbReference type="Proteomes" id="UP001500383"/>
    </source>
</evidence>
<organism evidence="10 11">
    <name type="scientific">Dietzia cercidiphylli</name>
    <dbReference type="NCBI Taxonomy" id="498199"/>
    <lineage>
        <taxon>Bacteria</taxon>
        <taxon>Bacillati</taxon>
        <taxon>Actinomycetota</taxon>
        <taxon>Actinomycetes</taxon>
        <taxon>Mycobacteriales</taxon>
        <taxon>Dietziaceae</taxon>
        <taxon>Dietzia</taxon>
    </lineage>
</organism>
<dbReference type="InterPro" id="IPR013341">
    <property type="entry name" value="Mandelate_racemase_N_dom"/>
</dbReference>
<comment type="caution">
    <text evidence="10">The sequence shown here is derived from an EMBL/GenBank/DDBJ whole genome shotgun (WGS) entry which is preliminary data.</text>
</comment>
<dbReference type="Pfam" id="PF02746">
    <property type="entry name" value="MR_MLE_N"/>
    <property type="match status" value="1"/>
</dbReference>
<dbReference type="PANTHER" id="PTHR48073">
    <property type="entry name" value="O-SUCCINYLBENZOATE SYNTHASE-RELATED"/>
    <property type="match status" value="1"/>
</dbReference>
<evidence type="ECO:0000256" key="6">
    <source>
        <dbReference type="ARBA" id="ARBA00022797"/>
    </source>
</evidence>
<dbReference type="SMART" id="SM00922">
    <property type="entry name" value="MR_MLE"/>
    <property type="match status" value="1"/>
</dbReference>
<dbReference type="SUPFAM" id="SSF54826">
    <property type="entry name" value="Enolase N-terminal domain-like"/>
    <property type="match status" value="1"/>
</dbReference>
<dbReference type="SFLD" id="SFLDG00180">
    <property type="entry name" value="muconate_cycloisomerase"/>
    <property type="match status" value="1"/>
</dbReference>
<dbReference type="RefSeq" id="WP_182659241.1">
    <property type="nucleotide sequence ID" value="NZ_BAAAQG010000007.1"/>
</dbReference>
<gene>
    <name evidence="10" type="ORF">GCM10009831_15680</name>
</gene>
<proteinExistence type="inferred from homology"/>
<accession>A0ABP4UJT2</accession>
<dbReference type="InterPro" id="IPR013370">
    <property type="entry name" value="Chloromuconate_cycloisomerase"/>
</dbReference>
<dbReference type="InterPro" id="IPR013342">
    <property type="entry name" value="Mandelate_racemase_C"/>
</dbReference>
<dbReference type="InterPro" id="IPR036849">
    <property type="entry name" value="Enolase-like_C_sf"/>
</dbReference>
<evidence type="ECO:0000256" key="4">
    <source>
        <dbReference type="ARBA" id="ARBA00022428"/>
    </source>
</evidence>
<dbReference type="SFLD" id="SFLDG01258">
    <property type="entry name" value="(chloro)muconate_cycloisomeras"/>
    <property type="match status" value="1"/>
</dbReference>
<evidence type="ECO:0000259" key="9">
    <source>
        <dbReference type="SMART" id="SM00922"/>
    </source>
</evidence>
<dbReference type="Gene3D" id="3.30.390.10">
    <property type="entry name" value="Enolase-like, N-terminal domain"/>
    <property type="match status" value="1"/>
</dbReference>
<dbReference type="CDD" id="cd03318">
    <property type="entry name" value="MLE"/>
    <property type="match status" value="1"/>
</dbReference>
<dbReference type="SFLD" id="SFLDS00001">
    <property type="entry name" value="Enolase"/>
    <property type="match status" value="1"/>
</dbReference>
<protein>
    <submittedName>
        <fullName evidence="10">Muconate/chloromuconate family cycloisomerase</fullName>
    </submittedName>
</protein>
<comment type="cofactor">
    <cofactor evidence="1">
        <name>Mn(2+)</name>
        <dbReference type="ChEBI" id="CHEBI:29035"/>
    </cofactor>
</comment>
<dbReference type="InterPro" id="IPR029017">
    <property type="entry name" value="Enolase-like_N"/>
</dbReference>
<dbReference type="EMBL" id="BAAAQG010000007">
    <property type="protein sequence ID" value="GAA1706880.1"/>
    <property type="molecule type" value="Genomic_DNA"/>
</dbReference>
<keyword evidence="8" id="KW-0413">Isomerase</keyword>
<reference evidence="11" key="1">
    <citation type="journal article" date="2019" name="Int. J. Syst. Evol. Microbiol.">
        <title>The Global Catalogue of Microorganisms (GCM) 10K type strain sequencing project: providing services to taxonomists for standard genome sequencing and annotation.</title>
        <authorList>
            <consortium name="The Broad Institute Genomics Platform"/>
            <consortium name="The Broad Institute Genome Sequencing Center for Infectious Disease"/>
            <person name="Wu L."/>
            <person name="Ma J."/>
        </authorList>
    </citation>
    <scope>NUCLEOTIDE SEQUENCE [LARGE SCALE GENOMIC DNA]</scope>
    <source>
        <strain evidence="11">JCM 16002</strain>
    </source>
</reference>
<feature type="domain" description="Mandelate racemase/muconate lactonizing enzyme C-terminal" evidence="9">
    <location>
        <begin position="147"/>
        <end position="245"/>
    </location>
</feature>
<dbReference type="InterPro" id="IPR018110">
    <property type="entry name" value="Mandel_Rmase/mucon_lact_enz_CS"/>
</dbReference>
<evidence type="ECO:0000256" key="3">
    <source>
        <dbReference type="ARBA" id="ARBA00008031"/>
    </source>
</evidence>
<keyword evidence="5" id="KW-0479">Metal-binding</keyword>
<name>A0ABP4UJT2_9ACTN</name>
<keyword evidence="11" id="KW-1185">Reference proteome</keyword>
<dbReference type="SFLD" id="SFLDF00009">
    <property type="entry name" value="o-succinylbenzoate_synthase"/>
    <property type="match status" value="1"/>
</dbReference>
<evidence type="ECO:0000256" key="2">
    <source>
        <dbReference type="ARBA" id="ARBA00005211"/>
    </source>
</evidence>
<evidence type="ECO:0000313" key="10">
    <source>
        <dbReference type="EMBL" id="GAA1706880.1"/>
    </source>
</evidence>
<dbReference type="SUPFAM" id="SSF51604">
    <property type="entry name" value="Enolase C-terminal domain-like"/>
    <property type="match status" value="1"/>
</dbReference>
<comment type="pathway">
    <text evidence="2">Aromatic compound metabolism.</text>
</comment>
<dbReference type="Gene3D" id="3.20.20.120">
    <property type="entry name" value="Enolase-like C-terminal domain"/>
    <property type="match status" value="1"/>
</dbReference>
<dbReference type="PROSITE" id="PS00909">
    <property type="entry name" value="MR_MLE_2"/>
    <property type="match status" value="1"/>
</dbReference>
<evidence type="ECO:0000256" key="7">
    <source>
        <dbReference type="ARBA" id="ARBA00023211"/>
    </source>
</evidence>
<evidence type="ECO:0000256" key="5">
    <source>
        <dbReference type="ARBA" id="ARBA00022723"/>
    </source>
</evidence>
<sequence>MSDLTIRSVETRILDVPLIRPHKFATTTATEQSILLVSVTTADGVVGYGEGVTPGGPWWGGESAETMQVLVEKYLAPVAVGRRVDEVPAVLEAMEGVVARGRFAKAALEIAMFDAWARTLEVPVRSLLGGAVRDSIECTWALGAMPLEEMVEEIDELLAADRHRTFKLKMGALDPAEDVARIAALAARLDGRAGLRVDINARWDRFTANVHLPALVEAGIELIEQPTPTEQIEVLAELNRTLPVQIMADESVQSPHDALEVVRRDAAGVIAVKTTKLGGLTRSKEVVAIARAAGVACHAATSLEGPIGTMASLHLACAEPGFNYGSELFGPLLLAETYVTTPIRYEAGRVHLPDGPGLGVEIDHDAVEKFTRRRPR</sequence>
<comment type="similarity">
    <text evidence="3">Belongs to the mandelate racemase/muconate lactonizing enzyme family.</text>
</comment>
<keyword evidence="6" id="KW-0058">Aromatic hydrocarbons catabolism</keyword>
<dbReference type="InterPro" id="IPR029065">
    <property type="entry name" value="Enolase_C-like"/>
</dbReference>
<evidence type="ECO:0000256" key="8">
    <source>
        <dbReference type="ARBA" id="ARBA00023235"/>
    </source>
</evidence>
<dbReference type="NCBIfam" id="TIGR02534">
    <property type="entry name" value="mucon_cyclo"/>
    <property type="match status" value="1"/>
</dbReference>